<dbReference type="InterPro" id="IPR003871">
    <property type="entry name" value="RFA1B/D_OB_1st"/>
</dbReference>
<dbReference type="EMBL" id="CAMAPF010001027">
    <property type="protein sequence ID" value="CAH9140840.1"/>
    <property type="molecule type" value="Genomic_DNA"/>
</dbReference>
<feature type="signal peptide" evidence="1">
    <location>
        <begin position="1"/>
        <end position="19"/>
    </location>
</feature>
<dbReference type="AlphaFoldDB" id="A0AAV0FZ32"/>
<organism evidence="3 4">
    <name type="scientific">Cuscuta epithymum</name>
    <dbReference type="NCBI Taxonomy" id="186058"/>
    <lineage>
        <taxon>Eukaryota</taxon>
        <taxon>Viridiplantae</taxon>
        <taxon>Streptophyta</taxon>
        <taxon>Embryophyta</taxon>
        <taxon>Tracheophyta</taxon>
        <taxon>Spermatophyta</taxon>
        <taxon>Magnoliopsida</taxon>
        <taxon>eudicotyledons</taxon>
        <taxon>Gunneridae</taxon>
        <taxon>Pentapetalae</taxon>
        <taxon>asterids</taxon>
        <taxon>lamiids</taxon>
        <taxon>Solanales</taxon>
        <taxon>Convolvulaceae</taxon>
        <taxon>Cuscuteae</taxon>
        <taxon>Cuscuta</taxon>
        <taxon>Cuscuta subgen. Cuscuta</taxon>
    </lineage>
</organism>
<dbReference type="CDD" id="cd04480">
    <property type="entry name" value="RPA1_DBD_A_like"/>
    <property type="match status" value="1"/>
</dbReference>
<keyword evidence="4" id="KW-1185">Reference proteome</keyword>
<dbReference type="InterPro" id="IPR012340">
    <property type="entry name" value="NA-bd_OB-fold"/>
</dbReference>
<feature type="domain" description="Replication protein A 70 kDa DNA-binding subunit B/D first OB fold" evidence="2">
    <location>
        <begin position="50"/>
        <end position="109"/>
    </location>
</feature>
<dbReference type="Gene3D" id="2.40.50.140">
    <property type="entry name" value="Nucleic acid-binding proteins"/>
    <property type="match status" value="1"/>
</dbReference>
<accession>A0AAV0FZ32</accession>
<dbReference type="SUPFAM" id="SSF50249">
    <property type="entry name" value="Nucleic acid-binding proteins"/>
    <property type="match status" value="1"/>
</dbReference>
<evidence type="ECO:0000259" key="2">
    <source>
        <dbReference type="Pfam" id="PF02721"/>
    </source>
</evidence>
<gene>
    <name evidence="3" type="ORF">CEPIT_LOCUS38662</name>
</gene>
<dbReference type="Proteomes" id="UP001152523">
    <property type="component" value="Unassembled WGS sequence"/>
</dbReference>
<evidence type="ECO:0000256" key="1">
    <source>
        <dbReference type="SAM" id="SignalP"/>
    </source>
</evidence>
<protein>
    <recommendedName>
        <fullName evidence="2">Replication protein A 70 kDa DNA-binding subunit B/D first OB fold domain-containing protein</fullName>
    </recommendedName>
</protein>
<sequence length="168" mass="19773">MKILFFISSISLVFWNLDSKRLFSKTNCDELFDFAESFGFASAQAWRVHLGTRIQATIENDHVSTLKDKIKEYDLYGMMRFDVRANNGEYWPTSHPFRLYFKENTKIKERDLSLETKFPRDLYSITSFTEITNAHRRAGDDLFEVSMLDFRKNYNYSQSKSSEPIKGA</sequence>
<proteinExistence type="predicted"/>
<name>A0AAV0FZ32_9ASTE</name>
<evidence type="ECO:0000313" key="3">
    <source>
        <dbReference type="EMBL" id="CAH9140840.1"/>
    </source>
</evidence>
<evidence type="ECO:0000313" key="4">
    <source>
        <dbReference type="Proteomes" id="UP001152523"/>
    </source>
</evidence>
<dbReference type="Pfam" id="PF02721">
    <property type="entry name" value="DUF223"/>
    <property type="match status" value="1"/>
</dbReference>
<feature type="chain" id="PRO_5043908717" description="Replication protein A 70 kDa DNA-binding subunit B/D first OB fold domain-containing protein" evidence="1">
    <location>
        <begin position="20"/>
        <end position="168"/>
    </location>
</feature>
<keyword evidence="1" id="KW-0732">Signal</keyword>
<comment type="caution">
    <text evidence="3">The sequence shown here is derived from an EMBL/GenBank/DDBJ whole genome shotgun (WGS) entry which is preliminary data.</text>
</comment>
<reference evidence="3" key="1">
    <citation type="submission" date="2022-07" db="EMBL/GenBank/DDBJ databases">
        <authorList>
            <person name="Macas J."/>
            <person name="Novak P."/>
            <person name="Neumann P."/>
        </authorList>
    </citation>
    <scope>NUCLEOTIDE SEQUENCE</scope>
</reference>